<comment type="subcellular location">
    <subcellularLocation>
        <location evidence="1 7">Cell outer membrane</location>
        <topology evidence="1 7">Multi-pass membrane protein</topology>
    </subcellularLocation>
</comment>
<dbReference type="Pfam" id="PF13620">
    <property type="entry name" value="CarboxypepD_reg"/>
    <property type="match status" value="1"/>
</dbReference>
<accession>A0A7J5TYV6</accession>
<dbReference type="SUPFAM" id="SSF56935">
    <property type="entry name" value="Porins"/>
    <property type="match status" value="1"/>
</dbReference>
<evidence type="ECO:0000256" key="8">
    <source>
        <dbReference type="SAM" id="MobiDB-lite"/>
    </source>
</evidence>
<feature type="region of interest" description="Disordered" evidence="8">
    <location>
        <begin position="30"/>
        <end position="61"/>
    </location>
</feature>
<dbReference type="PANTHER" id="PTHR40980">
    <property type="entry name" value="PLUG DOMAIN-CONTAINING PROTEIN"/>
    <property type="match status" value="1"/>
</dbReference>
<reference evidence="11 12" key="1">
    <citation type="submission" date="2019-10" db="EMBL/GenBank/DDBJ databases">
        <title>Rudanella paleaurantiibacter sp. nov., isolated from sludge.</title>
        <authorList>
            <person name="Xu S.Q."/>
        </authorList>
    </citation>
    <scope>NUCLEOTIDE SEQUENCE [LARGE SCALE GENOMIC DNA]</scope>
    <source>
        <strain evidence="11 12">HX-22-17</strain>
    </source>
</reference>
<dbReference type="Gene3D" id="2.60.40.1120">
    <property type="entry name" value="Carboxypeptidase-like, regulatory domain"/>
    <property type="match status" value="1"/>
</dbReference>
<dbReference type="Gene3D" id="2.170.130.10">
    <property type="entry name" value="TonB-dependent receptor, plug domain"/>
    <property type="match status" value="1"/>
</dbReference>
<dbReference type="InterPro" id="IPR008969">
    <property type="entry name" value="CarboxyPept-like_regulatory"/>
</dbReference>
<feature type="domain" description="TonB-dependent receptor plug" evidence="9">
    <location>
        <begin position="173"/>
        <end position="261"/>
    </location>
</feature>
<dbReference type="RefSeq" id="WP_152124842.1">
    <property type="nucleotide sequence ID" value="NZ_WELI01000005.1"/>
</dbReference>
<feature type="domain" description="Outer membrane protein beta-barrel" evidence="10">
    <location>
        <begin position="412"/>
        <end position="822"/>
    </location>
</feature>
<protein>
    <submittedName>
        <fullName evidence="11">TonB-dependent receptor</fullName>
    </submittedName>
</protein>
<keyword evidence="2 7" id="KW-0813">Transport</keyword>
<dbReference type="PROSITE" id="PS52016">
    <property type="entry name" value="TONB_DEPENDENT_REC_3"/>
    <property type="match status" value="1"/>
</dbReference>
<feature type="region of interest" description="Disordered" evidence="8">
    <location>
        <begin position="827"/>
        <end position="874"/>
    </location>
</feature>
<dbReference type="EMBL" id="WELI01000005">
    <property type="protein sequence ID" value="KAB7730245.1"/>
    <property type="molecule type" value="Genomic_DNA"/>
</dbReference>
<dbReference type="Gene3D" id="2.40.170.20">
    <property type="entry name" value="TonB-dependent receptor, beta-barrel domain"/>
    <property type="match status" value="1"/>
</dbReference>
<evidence type="ECO:0000259" key="9">
    <source>
        <dbReference type="Pfam" id="PF07715"/>
    </source>
</evidence>
<evidence type="ECO:0000256" key="4">
    <source>
        <dbReference type="ARBA" id="ARBA00022692"/>
    </source>
</evidence>
<comment type="similarity">
    <text evidence="7">Belongs to the TonB-dependent receptor family.</text>
</comment>
<dbReference type="PANTHER" id="PTHR40980:SF4">
    <property type="entry name" value="TONB-DEPENDENT RECEPTOR-LIKE BETA-BARREL DOMAIN-CONTAINING PROTEIN"/>
    <property type="match status" value="1"/>
</dbReference>
<keyword evidence="4 7" id="KW-0812">Transmembrane</keyword>
<gene>
    <name evidence="11" type="ORF">F5984_13820</name>
</gene>
<keyword evidence="12" id="KW-1185">Reference proteome</keyword>
<sequence length="874" mass="94835">MNRINLLLLGGVLLPIQIAFAQMPGGFGGFGGSGNGDRRNASNPTGMPAGAPEQPQPKGNGKIGGLLMDSTTNKPVEFATVALISQKTGKAIDGTTADDKGRFTLTKVAPGDYNLQATFLGFQEKLIRNIKVEKNADIQVGIIKLSPDVRTLSEVEVTGQRSIVEEKVDRLVYNAEKDVTSKGGDAADVMRRVPMLSVDLDGNVSLRGSSNVRVLINNKPSTIVAASVADALKQIPADMIKSVEVITSPSAKYDAEGSAGIINIITKKNTLQGATLNVDGGVGNRGTSLGLNGNYRTGKMGFSLSGHGRAMYNIKGQFTNEQMRGSLKTMQEADTRNSGLHGFYNLGWDYDINSKNVITAGVRYGTRNQLSTQDLFTRTSGGTLPADVTSFRHVDIKDLSGTVDVNVDYTRTLSKPQQELSVLTQFSRNNRTNNFISDLFNENRANVIGGTRNDNQSFNQESTVQVDYQSPIRKNQMLELGGKAIFRQVNSDFRYLTLQNGSYTELQPANALDYDQNVVGSYLSYTYQSKSKYTLKVGGRYEYTMIDARFQAEQSASPINIPNYGNFVPSINLSKNLAGGKTIKLAYNRRLQRPGIQFLNPNVNAANPQNITVGNPYLSPELSDNLEASLSAYIKSVYLNLTVFGRQTNNSIQSIRTADERGVITTTFDNIGTEKATGINLFGNATLFSKWQIGGGFDAFYVYLSNNNSGTIMDPTLRQSNSGVVFSGRMFTNLQIKNGWGIQGFGGMRGNQINLQGTTGSFYMYSLGVRKDFLNKKGSLGVAAENFLTNSMKVRTAVSTPTFSQNSLNQMFNRGVRMTFSYKIGKMSFEQQPRRKRKSVSNDDVKGDGGGGNDGGGQQAAPAAPAGGGNRPRQ</sequence>
<proteinExistence type="inferred from homology"/>
<evidence type="ECO:0000259" key="10">
    <source>
        <dbReference type="Pfam" id="PF14905"/>
    </source>
</evidence>
<keyword evidence="6 7" id="KW-0998">Cell outer membrane</keyword>
<feature type="compositionally biased region" description="Gly residues" evidence="8">
    <location>
        <begin position="848"/>
        <end position="858"/>
    </location>
</feature>
<dbReference type="Pfam" id="PF07715">
    <property type="entry name" value="Plug"/>
    <property type="match status" value="1"/>
</dbReference>
<dbReference type="InterPro" id="IPR041700">
    <property type="entry name" value="OMP_b-brl_3"/>
</dbReference>
<dbReference type="SUPFAM" id="SSF49464">
    <property type="entry name" value="Carboxypeptidase regulatory domain-like"/>
    <property type="match status" value="1"/>
</dbReference>
<evidence type="ECO:0000313" key="11">
    <source>
        <dbReference type="EMBL" id="KAB7730245.1"/>
    </source>
</evidence>
<name>A0A7J5TYV6_9BACT</name>
<evidence type="ECO:0000256" key="6">
    <source>
        <dbReference type="ARBA" id="ARBA00023237"/>
    </source>
</evidence>
<keyword evidence="3 7" id="KW-1134">Transmembrane beta strand</keyword>
<dbReference type="GO" id="GO:0009279">
    <property type="term" value="C:cell outer membrane"/>
    <property type="evidence" value="ECO:0007669"/>
    <property type="project" value="UniProtKB-SubCell"/>
</dbReference>
<keyword evidence="11" id="KW-0675">Receptor</keyword>
<dbReference type="AlphaFoldDB" id="A0A7J5TYV6"/>
<evidence type="ECO:0000256" key="1">
    <source>
        <dbReference type="ARBA" id="ARBA00004571"/>
    </source>
</evidence>
<dbReference type="InterPro" id="IPR012910">
    <property type="entry name" value="Plug_dom"/>
</dbReference>
<dbReference type="Pfam" id="PF14905">
    <property type="entry name" value="OMP_b-brl_3"/>
    <property type="match status" value="1"/>
</dbReference>
<dbReference type="InterPro" id="IPR036942">
    <property type="entry name" value="Beta-barrel_TonB_sf"/>
</dbReference>
<keyword evidence="5 7" id="KW-0472">Membrane</keyword>
<evidence type="ECO:0000256" key="5">
    <source>
        <dbReference type="ARBA" id="ARBA00023136"/>
    </source>
</evidence>
<evidence type="ECO:0000256" key="7">
    <source>
        <dbReference type="PROSITE-ProRule" id="PRU01360"/>
    </source>
</evidence>
<evidence type="ECO:0000256" key="2">
    <source>
        <dbReference type="ARBA" id="ARBA00022448"/>
    </source>
</evidence>
<comment type="caution">
    <text evidence="11">The sequence shown here is derived from an EMBL/GenBank/DDBJ whole genome shotgun (WGS) entry which is preliminary data.</text>
</comment>
<evidence type="ECO:0000313" key="12">
    <source>
        <dbReference type="Proteomes" id="UP000488299"/>
    </source>
</evidence>
<dbReference type="InterPro" id="IPR039426">
    <property type="entry name" value="TonB-dep_rcpt-like"/>
</dbReference>
<dbReference type="Proteomes" id="UP000488299">
    <property type="component" value="Unassembled WGS sequence"/>
</dbReference>
<evidence type="ECO:0000256" key="3">
    <source>
        <dbReference type="ARBA" id="ARBA00022452"/>
    </source>
</evidence>
<dbReference type="InterPro" id="IPR037066">
    <property type="entry name" value="Plug_dom_sf"/>
</dbReference>
<organism evidence="11 12">
    <name type="scientific">Rudanella paleaurantiibacter</name>
    <dbReference type="NCBI Taxonomy" id="2614655"/>
    <lineage>
        <taxon>Bacteria</taxon>
        <taxon>Pseudomonadati</taxon>
        <taxon>Bacteroidota</taxon>
        <taxon>Cytophagia</taxon>
        <taxon>Cytophagales</taxon>
        <taxon>Cytophagaceae</taxon>
        <taxon>Rudanella</taxon>
    </lineage>
</organism>